<dbReference type="InterPro" id="IPR011032">
    <property type="entry name" value="GroES-like_sf"/>
</dbReference>
<name>A0ABW4X7R7_9ACTN</name>
<organism evidence="7 8">
    <name type="scientific">Blastococcus deserti</name>
    <dbReference type="NCBI Taxonomy" id="2259033"/>
    <lineage>
        <taxon>Bacteria</taxon>
        <taxon>Bacillati</taxon>
        <taxon>Actinomycetota</taxon>
        <taxon>Actinomycetes</taxon>
        <taxon>Geodermatophilales</taxon>
        <taxon>Geodermatophilaceae</taxon>
        <taxon>Blastococcus</taxon>
    </lineage>
</organism>
<accession>A0ABW4X7R7</accession>
<comment type="caution">
    <text evidence="7">The sequence shown here is derived from an EMBL/GenBank/DDBJ whole genome shotgun (WGS) entry which is preliminary data.</text>
</comment>
<protein>
    <submittedName>
        <fullName evidence="7">Zinc-binding dehydrogenase</fullName>
    </submittedName>
</protein>
<comment type="similarity">
    <text evidence="5">Belongs to the zinc-containing alcohol dehydrogenase family.</text>
</comment>
<proteinExistence type="inferred from homology"/>
<reference evidence="8" key="1">
    <citation type="journal article" date="2019" name="Int. J. Syst. Evol. Microbiol.">
        <title>The Global Catalogue of Microorganisms (GCM) 10K type strain sequencing project: providing services to taxonomists for standard genome sequencing and annotation.</title>
        <authorList>
            <consortium name="The Broad Institute Genomics Platform"/>
            <consortium name="The Broad Institute Genome Sequencing Center for Infectious Disease"/>
            <person name="Wu L."/>
            <person name="Ma J."/>
        </authorList>
    </citation>
    <scope>NUCLEOTIDE SEQUENCE [LARGE SCALE GENOMIC DNA]</scope>
    <source>
        <strain evidence="8">JCM 3338</strain>
    </source>
</reference>
<dbReference type="CDD" id="cd08231">
    <property type="entry name" value="MDR_TM0436_like"/>
    <property type="match status" value="1"/>
</dbReference>
<comment type="cofactor">
    <cofactor evidence="1 5">
        <name>Zn(2+)</name>
        <dbReference type="ChEBI" id="CHEBI:29105"/>
    </cofactor>
</comment>
<dbReference type="InterPro" id="IPR013149">
    <property type="entry name" value="ADH-like_C"/>
</dbReference>
<keyword evidence="2 5" id="KW-0479">Metal-binding</keyword>
<dbReference type="SUPFAM" id="SSF50129">
    <property type="entry name" value="GroES-like"/>
    <property type="match status" value="1"/>
</dbReference>
<evidence type="ECO:0000256" key="5">
    <source>
        <dbReference type="RuleBase" id="RU361277"/>
    </source>
</evidence>
<dbReference type="RefSeq" id="WP_376873787.1">
    <property type="nucleotide sequence ID" value="NZ_JBHUHP010000008.1"/>
</dbReference>
<evidence type="ECO:0000256" key="4">
    <source>
        <dbReference type="ARBA" id="ARBA00023002"/>
    </source>
</evidence>
<dbReference type="PANTHER" id="PTHR43401:SF1">
    <property type="entry name" value="ENOYL REDUCTASE (ER) DOMAIN-CONTAINING PROTEIN"/>
    <property type="match status" value="1"/>
</dbReference>
<feature type="domain" description="Enoyl reductase (ER)" evidence="6">
    <location>
        <begin position="31"/>
        <end position="382"/>
    </location>
</feature>
<dbReference type="InterPro" id="IPR050129">
    <property type="entry name" value="Zn_alcohol_dh"/>
</dbReference>
<dbReference type="Proteomes" id="UP001597402">
    <property type="component" value="Unassembled WGS sequence"/>
</dbReference>
<dbReference type="Gene3D" id="3.90.180.10">
    <property type="entry name" value="Medium-chain alcohol dehydrogenases, catalytic domain"/>
    <property type="match status" value="1"/>
</dbReference>
<evidence type="ECO:0000259" key="6">
    <source>
        <dbReference type="SMART" id="SM00829"/>
    </source>
</evidence>
<dbReference type="PROSITE" id="PS00059">
    <property type="entry name" value="ADH_ZINC"/>
    <property type="match status" value="1"/>
</dbReference>
<dbReference type="Pfam" id="PF00107">
    <property type="entry name" value="ADH_zinc_N"/>
    <property type="match status" value="1"/>
</dbReference>
<evidence type="ECO:0000256" key="2">
    <source>
        <dbReference type="ARBA" id="ARBA00022723"/>
    </source>
</evidence>
<evidence type="ECO:0000256" key="1">
    <source>
        <dbReference type="ARBA" id="ARBA00001947"/>
    </source>
</evidence>
<sequence>MTTSPTSARSPLDPGPGPAEHVNAMQLSRFGAALEAVRYEPVAPEAGAIVADVTHAGVCGTDMHLQQGRMQIPLPVILGHESVGVVRELGAGVTVDALGQPLQPGDAISWMSNIPCGTCFFCAQEKQPSLCETRKVYGINQSSGVWPHLSGGWAEQIYLQPGSTVVKLPAGATPDAVIALGCAGPTATHALHTMASPKEGDVVVVQGSGPVGLASAMLAKLAGAARIILVGGPESRLETARRLGIGDVHIDVFGTEPQERLAQVLAETEGGRGADFVIEATGVPSAVAEGIDFARRGATYLVVGQYTDHGPTMINPHYITKKQLRMLGSWAFSAADQLEYVRAVPALSELFDLPSLITHYPLDEANRALEDMREGRTLKPVLLPGAGGTTSATAAR</sequence>
<gene>
    <name evidence="7" type="ORF">ACFSHS_07760</name>
</gene>
<dbReference type="PANTHER" id="PTHR43401">
    <property type="entry name" value="L-THREONINE 3-DEHYDROGENASE"/>
    <property type="match status" value="1"/>
</dbReference>
<keyword evidence="4" id="KW-0560">Oxidoreductase</keyword>
<keyword evidence="8" id="KW-1185">Reference proteome</keyword>
<dbReference type="EMBL" id="JBHUHP010000008">
    <property type="protein sequence ID" value="MFD2091471.1"/>
    <property type="molecule type" value="Genomic_DNA"/>
</dbReference>
<evidence type="ECO:0000313" key="7">
    <source>
        <dbReference type="EMBL" id="MFD2091471.1"/>
    </source>
</evidence>
<dbReference type="InterPro" id="IPR020843">
    <property type="entry name" value="ER"/>
</dbReference>
<evidence type="ECO:0000313" key="8">
    <source>
        <dbReference type="Proteomes" id="UP001597402"/>
    </source>
</evidence>
<dbReference type="SUPFAM" id="SSF51735">
    <property type="entry name" value="NAD(P)-binding Rossmann-fold domains"/>
    <property type="match status" value="1"/>
</dbReference>
<dbReference type="InterPro" id="IPR002328">
    <property type="entry name" value="ADH_Zn_CS"/>
</dbReference>
<dbReference type="SMART" id="SM00829">
    <property type="entry name" value="PKS_ER"/>
    <property type="match status" value="1"/>
</dbReference>
<keyword evidence="3 5" id="KW-0862">Zinc</keyword>
<dbReference type="Gene3D" id="3.40.50.720">
    <property type="entry name" value="NAD(P)-binding Rossmann-like Domain"/>
    <property type="match status" value="1"/>
</dbReference>
<dbReference type="Pfam" id="PF08240">
    <property type="entry name" value="ADH_N"/>
    <property type="match status" value="1"/>
</dbReference>
<dbReference type="InterPro" id="IPR036291">
    <property type="entry name" value="NAD(P)-bd_dom_sf"/>
</dbReference>
<evidence type="ECO:0000256" key="3">
    <source>
        <dbReference type="ARBA" id="ARBA00022833"/>
    </source>
</evidence>
<dbReference type="InterPro" id="IPR013154">
    <property type="entry name" value="ADH-like_N"/>
</dbReference>